<dbReference type="AlphaFoldDB" id="A0A327WY47"/>
<dbReference type="RefSeq" id="WP_111569442.1">
    <property type="nucleotide sequence ID" value="NZ_PIPK01000006.1"/>
</dbReference>
<dbReference type="Proteomes" id="UP000287865">
    <property type="component" value="Unassembled WGS sequence"/>
</dbReference>
<comment type="caution">
    <text evidence="1">The sequence shown here is derived from an EMBL/GenBank/DDBJ whole genome shotgun (WGS) entry which is preliminary data.</text>
</comment>
<dbReference type="OrthoDB" id="1523614at2"/>
<evidence type="ECO:0000313" key="1">
    <source>
        <dbReference type="EMBL" id="RAJ97079.1"/>
    </source>
</evidence>
<dbReference type="EMBL" id="QLMD01000006">
    <property type="protein sequence ID" value="RAJ97079.1"/>
    <property type="molecule type" value="Genomic_DNA"/>
</dbReference>
<reference evidence="2 4" key="1">
    <citation type="journal article" date="2018" name="Front. Microbiol.">
        <title>Genome-Based Analysis Reveals the Taxonomy and Diversity of the Family Idiomarinaceae.</title>
        <authorList>
            <person name="Liu Y."/>
            <person name="Lai Q."/>
            <person name="Shao Z."/>
        </authorList>
    </citation>
    <scope>NUCLEOTIDE SEQUENCE [LARGE SCALE GENOMIC DNA]</scope>
    <source>
        <strain evidence="2 4">CF12-14</strain>
    </source>
</reference>
<sequence length="226" mass="25960">MTKSDVDEILVQLYLRLNGYFTSGFIVHSDDWGQARTEVDCIAVRHPHYREPERQIEPSEFLGANDGKIDLILCEVKHDPERISFNETWKNDPSALISILRWSGLFPEGKLNSLASDLRPLLLDGVDANSSMKGLVENEVRIRALMCCPLANAEDTDHWRLSGSEIISYFRKCFNPEERRDSCSTRYNFQQWGCTFAPIVRYIKDSDRMISSEQSIQDLYGIFDVA</sequence>
<keyword evidence="4" id="KW-1185">Reference proteome</keyword>
<evidence type="ECO:0000313" key="2">
    <source>
        <dbReference type="EMBL" id="RUO24680.1"/>
    </source>
</evidence>
<protein>
    <submittedName>
        <fullName evidence="1">Uncharacterized protein</fullName>
    </submittedName>
</protein>
<evidence type="ECO:0000313" key="3">
    <source>
        <dbReference type="Proteomes" id="UP000249203"/>
    </source>
</evidence>
<reference evidence="1 3" key="2">
    <citation type="submission" date="2018-06" db="EMBL/GenBank/DDBJ databases">
        <title>Genomic Encyclopedia of Type Strains, Phase III (KMG-III): the genomes of soil and plant-associated and newly described type strains.</title>
        <authorList>
            <person name="Whitman W."/>
        </authorList>
    </citation>
    <scope>NUCLEOTIDE SEQUENCE [LARGE SCALE GENOMIC DNA]</scope>
    <source>
        <strain evidence="1 3">CGMCC 1.15366</strain>
    </source>
</reference>
<accession>A0A327WY47</accession>
<organism evidence="1 3">
    <name type="scientific">Aliidiomarina maris</name>
    <dbReference type="NCBI Taxonomy" id="531312"/>
    <lineage>
        <taxon>Bacteria</taxon>
        <taxon>Pseudomonadati</taxon>
        <taxon>Pseudomonadota</taxon>
        <taxon>Gammaproteobacteria</taxon>
        <taxon>Alteromonadales</taxon>
        <taxon>Idiomarinaceae</taxon>
        <taxon>Aliidiomarina</taxon>
    </lineage>
</organism>
<name>A0A327WY47_9GAMM</name>
<proteinExistence type="predicted"/>
<dbReference type="EMBL" id="PIPK01000006">
    <property type="protein sequence ID" value="RUO24680.1"/>
    <property type="molecule type" value="Genomic_DNA"/>
</dbReference>
<gene>
    <name evidence="1" type="ORF">B0I24_106142</name>
    <name evidence="2" type="ORF">CWE07_08415</name>
</gene>
<evidence type="ECO:0000313" key="4">
    <source>
        <dbReference type="Proteomes" id="UP000287865"/>
    </source>
</evidence>
<dbReference type="Proteomes" id="UP000249203">
    <property type="component" value="Unassembled WGS sequence"/>
</dbReference>